<feature type="non-terminal residue" evidence="2">
    <location>
        <position position="361"/>
    </location>
</feature>
<feature type="region of interest" description="Disordered" evidence="1">
    <location>
        <begin position="125"/>
        <end position="146"/>
    </location>
</feature>
<dbReference type="AlphaFoldDB" id="A0A3P6QJR8"/>
<feature type="compositionally biased region" description="Basic and acidic residues" evidence="1">
    <location>
        <begin position="225"/>
        <end position="237"/>
    </location>
</feature>
<name>A0A3P6QJR8_CYLGO</name>
<proteinExistence type="predicted"/>
<dbReference type="EMBL" id="UYRV01002596">
    <property type="protein sequence ID" value="VDK48939.1"/>
    <property type="molecule type" value="Genomic_DNA"/>
</dbReference>
<accession>A0A3P6QJR8</accession>
<feature type="region of interest" description="Disordered" evidence="1">
    <location>
        <begin position="1"/>
        <end position="52"/>
    </location>
</feature>
<feature type="compositionally biased region" description="Basic residues" evidence="1">
    <location>
        <begin position="1"/>
        <end position="18"/>
    </location>
</feature>
<organism evidence="2 3">
    <name type="scientific">Cylicostephanus goldi</name>
    <name type="common">Nematode worm</name>
    <dbReference type="NCBI Taxonomy" id="71465"/>
    <lineage>
        <taxon>Eukaryota</taxon>
        <taxon>Metazoa</taxon>
        <taxon>Ecdysozoa</taxon>
        <taxon>Nematoda</taxon>
        <taxon>Chromadorea</taxon>
        <taxon>Rhabditida</taxon>
        <taxon>Rhabditina</taxon>
        <taxon>Rhabditomorpha</taxon>
        <taxon>Strongyloidea</taxon>
        <taxon>Strongylidae</taxon>
        <taxon>Cylicostephanus</taxon>
    </lineage>
</organism>
<evidence type="ECO:0000313" key="3">
    <source>
        <dbReference type="Proteomes" id="UP000271889"/>
    </source>
</evidence>
<gene>
    <name evidence="2" type="ORF">CGOC_LOCUS1405</name>
</gene>
<dbReference type="OrthoDB" id="103819at2759"/>
<feature type="region of interest" description="Disordered" evidence="1">
    <location>
        <begin position="169"/>
        <end position="246"/>
    </location>
</feature>
<evidence type="ECO:0000313" key="2">
    <source>
        <dbReference type="EMBL" id="VDK48939.1"/>
    </source>
</evidence>
<evidence type="ECO:0000256" key="1">
    <source>
        <dbReference type="SAM" id="MobiDB-lite"/>
    </source>
</evidence>
<reference evidence="2 3" key="1">
    <citation type="submission" date="2018-11" db="EMBL/GenBank/DDBJ databases">
        <authorList>
            <consortium name="Pathogen Informatics"/>
        </authorList>
    </citation>
    <scope>NUCLEOTIDE SEQUENCE [LARGE SCALE GENOMIC DNA]</scope>
</reference>
<feature type="compositionally biased region" description="Basic and acidic residues" evidence="1">
    <location>
        <begin position="204"/>
        <end position="213"/>
    </location>
</feature>
<feature type="region of interest" description="Disordered" evidence="1">
    <location>
        <begin position="328"/>
        <end position="361"/>
    </location>
</feature>
<protein>
    <submittedName>
        <fullName evidence="2">Uncharacterized protein</fullName>
    </submittedName>
</protein>
<feature type="compositionally biased region" description="Polar residues" evidence="1">
    <location>
        <begin position="187"/>
        <end position="197"/>
    </location>
</feature>
<dbReference type="Proteomes" id="UP000271889">
    <property type="component" value="Unassembled WGS sequence"/>
</dbReference>
<feature type="compositionally biased region" description="Polar residues" evidence="1">
    <location>
        <begin position="125"/>
        <end position="137"/>
    </location>
</feature>
<sequence length="361" mass="40217">MKRQSKRRSKYSYHRRFPLKSEPTEELSSPCDSVASEQDSSDDESSGIPAWADTNKQSLVTGIYCSADDASYHFGAATPCNSSDDENLVCSPFTPIKVVSPCTNCSWPSAPAEQIPEDVFNQIFQPSSTSRVPPTASQEERQRDYNCYYNPTLREDPYYMSYHSRRFGEKRRSSYPPSIKIPASPEQPGSQETIPATTSPPPELEEHRRRIPEADPTVTMTRTTGEFDSKDKPDVQVRSKRRSRKLKGSIEWPDLDLLDMAYLSTTMGEEMEARVSPCRVTPICDSDSDDELEEQIASLDVDETRAIGEGPSGLGQFLSQYETHLGQGPSFDAMDVDESVGGVTSDNINLLSPPASNERPE</sequence>
<keyword evidence="3" id="KW-1185">Reference proteome</keyword>